<evidence type="ECO:0000313" key="4">
    <source>
        <dbReference type="Proteomes" id="UP000305948"/>
    </source>
</evidence>
<proteinExistence type="predicted"/>
<dbReference type="SUPFAM" id="SSF81383">
    <property type="entry name" value="F-box domain"/>
    <property type="match status" value="1"/>
</dbReference>
<dbReference type="AlphaFoldDB" id="A0A5C3NEB0"/>
<keyword evidence="1" id="KW-0812">Transmembrane</keyword>
<dbReference type="InterPro" id="IPR036047">
    <property type="entry name" value="F-box-like_dom_sf"/>
</dbReference>
<dbReference type="OrthoDB" id="10501878at2759"/>
<dbReference type="Gene3D" id="3.80.10.10">
    <property type="entry name" value="Ribonuclease Inhibitor"/>
    <property type="match status" value="1"/>
</dbReference>
<organism evidence="3 4">
    <name type="scientific">Heliocybe sulcata</name>
    <dbReference type="NCBI Taxonomy" id="5364"/>
    <lineage>
        <taxon>Eukaryota</taxon>
        <taxon>Fungi</taxon>
        <taxon>Dikarya</taxon>
        <taxon>Basidiomycota</taxon>
        <taxon>Agaricomycotina</taxon>
        <taxon>Agaricomycetes</taxon>
        <taxon>Gloeophyllales</taxon>
        <taxon>Gloeophyllaceae</taxon>
        <taxon>Heliocybe</taxon>
    </lineage>
</organism>
<evidence type="ECO:0000313" key="3">
    <source>
        <dbReference type="EMBL" id="TFK51881.1"/>
    </source>
</evidence>
<dbReference type="InterPro" id="IPR001810">
    <property type="entry name" value="F-box_dom"/>
</dbReference>
<reference evidence="3 4" key="1">
    <citation type="journal article" date="2019" name="Nat. Ecol. Evol.">
        <title>Megaphylogeny resolves global patterns of mushroom evolution.</title>
        <authorList>
            <person name="Varga T."/>
            <person name="Krizsan K."/>
            <person name="Foldi C."/>
            <person name="Dima B."/>
            <person name="Sanchez-Garcia M."/>
            <person name="Sanchez-Ramirez S."/>
            <person name="Szollosi G.J."/>
            <person name="Szarkandi J.G."/>
            <person name="Papp V."/>
            <person name="Albert L."/>
            <person name="Andreopoulos W."/>
            <person name="Angelini C."/>
            <person name="Antonin V."/>
            <person name="Barry K.W."/>
            <person name="Bougher N.L."/>
            <person name="Buchanan P."/>
            <person name="Buyck B."/>
            <person name="Bense V."/>
            <person name="Catcheside P."/>
            <person name="Chovatia M."/>
            <person name="Cooper J."/>
            <person name="Damon W."/>
            <person name="Desjardin D."/>
            <person name="Finy P."/>
            <person name="Geml J."/>
            <person name="Haridas S."/>
            <person name="Hughes K."/>
            <person name="Justo A."/>
            <person name="Karasinski D."/>
            <person name="Kautmanova I."/>
            <person name="Kiss B."/>
            <person name="Kocsube S."/>
            <person name="Kotiranta H."/>
            <person name="LaButti K.M."/>
            <person name="Lechner B.E."/>
            <person name="Liimatainen K."/>
            <person name="Lipzen A."/>
            <person name="Lukacs Z."/>
            <person name="Mihaltcheva S."/>
            <person name="Morgado L.N."/>
            <person name="Niskanen T."/>
            <person name="Noordeloos M.E."/>
            <person name="Ohm R.A."/>
            <person name="Ortiz-Santana B."/>
            <person name="Ovrebo C."/>
            <person name="Racz N."/>
            <person name="Riley R."/>
            <person name="Savchenko A."/>
            <person name="Shiryaev A."/>
            <person name="Soop K."/>
            <person name="Spirin V."/>
            <person name="Szebenyi C."/>
            <person name="Tomsovsky M."/>
            <person name="Tulloss R.E."/>
            <person name="Uehling J."/>
            <person name="Grigoriev I.V."/>
            <person name="Vagvolgyi C."/>
            <person name="Papp T."/>
            <person name="Martin F.M."/>
            <person name="Miettinen O."/>
            <person name="Hibbett D.S."/>
            <person name="Nagy L.G."/>
        </authorList>
    </citation>
    <scope>NUCLEOTIDE SEQUENCE [LARGE SCALE GENOMIC DNA]</scope>
    <source>
        <strain evidence="3 4">OMC1185</strain>
    </source>
</reference>
<dbReference type="CDD" id="cd09917">
    <property type="entry name" value="F-box_SF"/>
    <property type="match status" value="1"/>
</dbReference>
<dbReference type="Proteomes" id="UP000305948">
    <property type="component" value="Unassembled WGS sequence"/>
</dbReference>
<accession>A0A5C3NEB0</accession>
<evidence type="ECO:0000259" key="2">
    <source>
        <dbReference type="Pfam" id="PF00646"/>
    </source>
</evidence>
<feature type="transmembrane region" description="Helical" evidence="1">
    <location>
        <begin position="352"/>
        <end position="372"/>
    </location>
</feature>
<feature type="domain" description="F-box" evidence="2">
    <location>
        <begin position="8"/>
        <end position="39"/>
    </location>
</feature>
<keyword evidence="1" id="KW-0472">Membrane</keyword>
<evidence type="ECO:0000256" key="1">
    <source>
        <dbReference type="SAM" id="Phobius"/>
    </source>
</evidence>
<keyword evidence="1" id="KW-1133">Transmembrane helix</keyword>
<dbReference type="Pfam" id="PF00646">
    <property type="entry name" value="F-box"/>
    <property type="match status" value="1"/>
</dbReference>
<protein>
    <recommendedName>
        <fullName evidence="2">F-box domain-containing protein</fullName>
    </recommendedName>
</protein>
<keyword evidence="4" id="KW-1185">Reference proteome</keyword>
<gene>
    <name evidence="3" type="ORF">OE88DRAFT_1482376</name>
</gene>
<dbReference type="InterPro" id="IPR032675">
    <property type="entry name" value="LRR_dom_sf"/>
</dbReference>
<sequence length="450" mass="50637">MTALCPFDLPFDIQEIILHELHTPDLGRLSSTCKGIRGATDREEDIELQTICIRWTLSPNAPTGEVVTETQRLSPEAYETLAEVLEHALNLQEFEAVDADLLFAGNSRIPKALIDLCPRLSSIKIMLFDTPLCIETLQQMRYLQEVNLYLCTRLSSAVTQAFQAAPTVLKLSSPFSSQLSNDLYMPSVVDLQLLGPTLPAGRLARSFPNVRRLTLHQGFGTNSTEVLHLQDHMPCWHNLDFLRGDAGSLRNGNVVCPTACLEVVRHPRPFLPGHITTIRDDKLLHPIINATSPMSLSFTTNIRPTGEFLRDLVSSTPRLRFLHMVLEPEEWKSSLGRASADILNMLTSMPDALHSLPAVYLSIHIGIVVALFQIHNKRFRDALALRFAQALPSVRFLELGLRAVDNEEYPSHRWWYKLDDASGGLRRAVPLLDGRAWRAYWSKQVLITRL</sequence>
<dbReference type="EMBL" id="ML213510">
    <property type="protein sequence ID" value="TFK51881.1"/>
    <property type="molecule type" value="Genomic_DNA"/>
</dbReference>
<name>A0A5C3NEB0_9AGAM</name>